<comment type="subcellular location">
    <subcellularLocation>
        <location evidence="1">Nucleus</location>
    </subcellularLocation>
</comment>
<evidence type="ECO:0000256" key="1">
    <source>
        <dbReference type="ARBA" id="ARBA00004123"/>
    </source>
</evidence>
<dbReference type="PANTHER" id="PTHR22792:SF140">
    <property type="entry name" value="ACHILLES, ISOFORM A"/>
    <property type="match status" value="1"/>
</dbReference>
<evidence type="ECO:0000313" key="11">
    <source>
        <dbReference type="Proteomes" id="UP001177140"/>
    </source>
</evidence>
<sequence length="455" mass="50649">MATHSLDEETAAKVLRQVEFYFSDSNLPRDEFLKNSINESEDGMISLALICSFSRMRIHLGLAGDVKPDDVSEDTVKSVAEVLKKSTLLRVSEDGTKVGRSTELCGLDEVVEQLDVRTIAAEPFEHGVTLEEVEKFFTQYGKVNSVRLPRHVGDKRFFCGTALIEFSTEEDAVNVLTQSLLYGGAELELTPKKDFDAAREKLSAEVEKSRLLKGANKNDSDENSGYPKGLVISFKLKHKSGERTAEQNGSQEAANGKGDACEKGEEDNITDKGTNQGEKKSSENGEKSLDMEKEEGEGKNVENVSEGTKENTSDREKLSAAFNKDNKDVVLREDIKNLLQQFGTVRYIDYKMGEESGYVRFEEAEAGQKARAAAVLAEEGGLIVKNYIAFFEAVVGDAEKEYWSLLRGGQDKRWESKGNRGRCLKKVQHLLVYYYHGSLGYTPSHPTYFQTSFAK</sequence>
<dbReference type="Pfam" id="PF05383">
    <property type="entry name" value="La"/>
    <property type="match status" value="1"/>
</dbReference>
<dbReference type="PRINTS" id="PR00302">
    <property type="entry name" value="LUPUSLA"/>
</dbReference>
<gene>
    <name evidence="10" type="ORF">MKW94_009605</name>
</gene>
<dbReference type="Pfam" id="PF08777">
    <property type="entry name" value="RRM_3"/>
    <property type="match status" value="1"/>
</dbReference>
<evidence type="ECO:0000259" key="9">
    <source>
        <dbReference type="PROSITE" id="PS51939"/>
    </source>
</evidence>
<dbReference type="PROSITE" id="PS50961">
    <property type="entry name" value="HTH_LA"/>
    <property type="match status" value="1"/>
</dbReference>
<feature type="domain" description="RRM" evidence="7">
    <location>
        <begin position="117"/>
        <end position="194"/>
    </location>
</feature>
<feature type="compositionally biased region" description="Basic and acidic residues" evidence="6">
    <location>
        <begin position="307"/>
        <end position="316"/>
    </location>
</feature>
<dbReference type="InterPro" id="IPR035979">
    <property type="entry name" value="RBD_domain_sf"/>
</dbReference>
<dbReference type="InterPro" id="IPR014886">
    <property type="entry name" value="La_xRRM"/>
</dbReference>
<dbReference type="PANTHER" id="PTHR22792">
    <property type="entry name" value="LUPUS LA PROTEIN-RELATED"/>
    <property type="match status" value="1"/>
</dbReference>
<dbReference type="SUPFAM" id="SSF54928">
    <property type="entry name" value="RNA-binding domain, RBD"/>
    <property type="match status" value="1"/>
</dbReference>
<dbReference type="CDD" id="cd12291">
    <property type="entry name" value="RRM1_La"/>
    <property type="match status" value="1"/>
</dbReference>
<protein>
    <recommendedName>
        <fullName evidence="12">La protein 1</fullName>
    </recommendedName>
</protein>
<evidence type="ECO:0008006" key="12">
    <source>
        <dbReference type="Google" id="ProtNLM"/>
    </source>
</evidence>
<dbReference type="InterPro" id="IPR036390">
    <property type="entry name" value="WH_DNA-bd_sf"/>
</dbReference>
<evidence type="ECO:0000256" key="4">
    <source>
        <dbReference type="ARBA" id="ARBA00057261"/>
    </source>
</evidence>
<evidence type="ECO:0000256" key="5">
    <source>
        <dbReference type="PROSITE-ProRule" id="PRU00332"/>
    </source>
</evidence>
<dbReference type="Gene3D" id="1.10.10.10">
    <property type="entry name" value="Winged helix-like DNA-binding domain superfamily/Winged helix DNA-binding domain"/>
    <property type="match status" value="1"/>
</dbReference>
<dbReference type="InterPro" id="IPR045180">
    <property type="entry name" value="La_dom_prot"/>
</dbReference>
<proteinExistence type="predicted"/>
<dbReference type="GO" id="GO:0006396">
    <property type="term" value="P:RNA processing"/>
    <property type="evidence" value="ECO:0007669"/>
    <property type="project" value="InterPro"/>
</dbReference>
<evidence type="ECO:0000259" key="7">
    <source>
        <dbReference type="PROSITE" id="PS50102"/>
    </source>
</evidence>
<dbReference type="GO" id="GO:0005634">
    <property type="term" value="C:nucleus"/>
    <property type="evidence" value="ECO:0007669"/>
    <property type="project" value="UniProtKB-SubCell"/>
</dbReference>
<dbReference type="SUPFAM" id="SSF46785">
    <property type="entry name" value="Winged helix' DNA-binding domain"/>
    <property type="match status" value="1"/>
</dbReference>
<dbReference type="InterPro" id="IPR036388">
    <property type="entry name" value="WH-like_DNA-bd_sf"/>
</dbReference>
<organism evidence="10 11">
    <name type="scientific">Papaver nudicaule</name>
    <name type="common">Iceland poppy</name>
    <dbReference type="NCBI Taxonomy" id="74823"/>
    <lineage>
        <taxon>Eukaryota</taxon>
        <taxon>Viridiplantae</taxon>
        <taxon>Streptophyta</taxon>
        <taxon>Embryophyta</taxon>
        <taxon>Tracheophyta</taxon>
        <taxon>Spermatophyta</taxon>
        <taxon>Magnoliopsida</taxon>
        <taxon>Ranunculales</taxon>
        <taxon>Papaveraceae</taxon>
        <taxon>Papaveroideae</taxon>
        <taxon>Papaver</taxon>
    </lineage>
</organism>
<dbReference type="Gene3D" id="3.30.70.330">
    <property type="match status" value="2"/>
</dbReference>
<dbReference type="InterPro" id="IPR000504">
    <property type="entry name" value="RRM_dom"/>
</dbReference>
<comment type="function">
    <text evidence="4">Binds to the 3' poly(U) terminus of nascent RNA polymerase III transcripts, protecting them from exonuclease digestion and facilitating their folding and maturation.</text>
</comment>
<dbReference type="PROSITE" id="PS50102">
    <property type="entry name" value="RRM"/>
    <property type="match status" value="1"/>
</dbReference>
<evidence type="ECO:0000256" key="6">
    <source>
        <dbReference type="SAM" id="MobiDB-lite"/>
    </source>
</evidence>
<feature type="domain" description="HTH La-type RNA-binding" evidence="8">
    <location>
        <begin position="4"/>
        <end position="109"/>
    </location>
</feature>
<dbReference type="GO" id="GO:1990904">
    <property type="term" value="C:ribonucleoprotein complex"/>
    <property type="evidence" value="ECO:0007669"/>
    <property type="project" value="UniProtKB-UniRule"/>
</dbReference>
<name>A0AA41VSD8_PAPNU</name>
<feature type="compositionally biased region" description="Basic and acidic residues" evidence="6">
    <location>
        <begin position="277"/>
        <end position="300"/>
    </location>
</feature>
<dbReference type="AlphaFoldDB" id="A0AA41VSD8"/>
<dbReference type="EMBL" id="JAJJMA010283648">
    <property type="protein sequence ID" value="MCL7046625.1"/>
    <property type="molecule type" value="Genomic_DNA"/>
</dbReference>
<dbReference type="SMART" id="SM00360">
    <property type="entry name" value="RRM"/>
    <property type="match status" value="2"/>
</dbReference>
<dbReference type="CDD" id="cd08030">
    <property type="entry name" value="LA_like_plant"/>
    <property type="match status" value="1"/>
</dbReference>
<dbReference type="Pfam" id="PF00076">
    <property type="entry name" value="RRM_1"/>
    <property type="match status" value="1"/>
</dbReference>
<dbReference type="FunFam" id="1.10.10.10:FF:000795">
    <property type="entry name" value="La protein 2"/>
    <property type="match status" value="1"/>
</dbReference>
<dbReference type="SMART" id="SM00715">
    <property type="entry name" value="LA"/>
    <property type="match status" value="1"/>
</dbReference>
<accession>A0AA41VSD8</accession>
<dbReference type="GO" id="GO:0003729">
    <property type="term" value="F:mRNA binding"/>
    <property type="evidence" value="ECO:0007669"/>
    <property type="project" value="TreeGrafter"/>
</dbReference>
<reference evidence="10" key="1">
    <citation type="submission" date="2022-03" db="EMBL/GenBank/DDBJ databases">
        <title>A functionally conserved STORR gene fusion in Papaver species that diverged 16.8 million years ago.</title>
        <authorList>
            <person name="Catania T."/>
        </authorList>
    </citation>
    <scope>NUCLEOTIDE SEQUENCE</scope>
    <source>
        <strain evidence="10">S-191538</strain>
    </source>
</reference>
<dbReference type="InterPro" id="IPR012677">
    <property type="entry name" value="Nucleotide-bd_a/b_plait_sf"/>
</dbReference>
<evidence type="ECO:0000256" key="3">
    <source>
        <dbReference type="ARBA" id="ARBA00023242"/>
    </source>
</evidence>
<feature type="region of interest" description="Disordered" evidence="6">
    <location>
        <begin position="241"/>
        <end position="316"/>
    </location>
</feature>
<feature type="domain" description="XRRM" evidence="9">
    <location>
        <begin position="314"/>
        <end position="436"/>
    </location>
</feature>
<evidence type="ECO:0000259" key="8">
    <source>
        <dbReference type="PROSITE" id="PS50961"/>
    </source>
</evidence>
<evidence type="ECO:0000256" key="2">
    <source>
        <dbReference type="ARBA" id="ARBA00022884"/>
    </source>
</evidence>
<dbReference type="InterPro" id="IPR002344">
    <property type="entry name" value="Lupus_La"/>
</dbReference>
<keyword evidence="11" id="KW-1185">Reference proteome</keyword>
<keyword evidence="3" id="KW-0539">Nucleus</keyword>
<dbReference type="InterPro" id="IPR006630">
    <property type="entry name" value="La_HTH"/>
</dbReference>
<dbReference type="PROSITE" id="PS51939">
    <property type="entry name" value="XRRM"/>
    <property type="match status" value="1"/>
</dbReference>
<keyword evidence="2 5" id="KW-0694">RNA-binding</keyword>
<evidence type="ECO:0000313" key="10">
    <source>
        <dbReference type="EMBL" id="MCL7046625.1"/>
    </source>
</evidence>
<comment type="caution">
    <text evidence="10">The sequence shown here is derived from an EMBL/GenBank/DDBJ whole genome shotgun (WGS) entry which is preliminary data.</text>
</comment>
<dbReference type="Proteomes" id="UP001177140">
    <property type="component" value="Unassembled WGS sequence"/>
</dbReference>